<evidence type="ECO:0000313" key="11">
    <source>
        <dbReference type="EnsemblMetazoa" id="MESCA000415-PA"/>
    </source>
</evidence>
<dbReference type="OMA" id="GWHNKKR"/>
<feature type="binding site" evidence="6">
    <location>
        <begin position="370"/>
        <end position="373"/>
    </location>
    <ligand>
        <name>substrate</name>
    </ligand>
</feature>
<dbReference type="EMBL" id="CAQQ02070178">
    <property type="status" value="NOT_ANNOTATED_CDS"/>
    <property type="molecule type" value="Genomic_DNA"/>
</dbReference>
<dbReference type="InterPro" id="IPR019808">
    <property type="entry name" value="Histidine_triad_CS"/>
</dbReference>
<dbReference type="InterPro" id="IPR045254">
    <property type="entry name" value="Nit1/2_C-N_Hydrolase"/>
</dbReference>
<evidence type="ECO:0000256" key="6">
    <source>
        <dbReference type="PIRSR" id="PIRSR639383-2"/>
    </source>
</evidence>
<feature type="binding site" evidence="6">
    <location>
        <position position="289"/>
    </location>
    <ligand>
        <name>substrate</name>
    </ligand>
</feature>
<dbReference type="PROSITE" id="PS00892">
    <property type="entry name" value="HIT_1"/>
    <property type="match status" value="1"/>
</dbReference>
<keyword evidence="2" id="KW-0547">Nucleotide-binding</keyword>
<sequence length="428" mass="49017">MFAPPEMMSTLKRVAIAQMRSTSNKLENNKSVEKLFQLAKEKDANFLFLPECCDFVGENRKQTLELSEPLENGETVKFYRNLAKEHKMWLSAGGVHEAILNEKGEKTDKIMNAHVVINDLGDIVAVYRKLHMFDVNTPAFRFRESEVVEAGKKIVPPIETPIGQLGLQICYDMRFAEVSTLLRKAGAEILTARAIENQCYVFAPAQIGFHNEKRQSFGRAMIVEPWGSIVAECNETDLDVVTADIKSEAIEKVRTNMPCFEHRRKDIYGLASAAYDCNQFPCDRSFAEHNISKDTIFYETQHCYAFTNLRCVVEGHVLVSTKRKVKRLQELNCDETSDMFQTVCKIQKVLENYYKTTSTTVTVQDGPEAGQTVKHVHFHVMPRKEGDFKHNDQIYLELQKNDLDETKNRNLEDMVKEAQLYRSLMAKC</sequence>
<evidence type="ECO:0000256" key="4">
    <source>
        <dbReference type="ARBA" id="ARBA00047780"/>
    </source>
</evidence>
<feature type="domain" description="CN hydrolase" evidence="9">
    <location>
        <begin position="12"/>
        <end position="247"/>
    </location>
</feature>
<dbReference type="AlphaFoldDB" id="T1GAZ6"/>
<dbReference type="STRING" id="36166.T1GAZ6"/>
<dbReference type="Gene3D" id="3.30.428.10">
    <property type="entry name" value="HIT-like"/>
    <property type="match status" value="1"/>
</dbReference>
<protein>
    <recommendedName>
        <fullName evidence="1">bis(5'-adenosyl)-triphosphatase</fullName>
        <ecNumber evidence="1">3.6.1.29</ecNumber>
    </recommendedName>
</protein>
<keyword evidence="3" id="KW-0378">Hydrolase</keyword>
<dbReference type="Proteomes" id="UP000015102">
    <property type="component" value="Unassembled WGS sequence"/>
</dbReference>
<evidence type="ECO:0000256" key="8">
    <source>
        <dbReference type="PROSITE-ProRule" id="PRU00464"/>
    </source>
</evidence>
<accession>T1GAZ6</accession>
<evidence type="ECO:0000256" key="5">
    <source>
        <dbReference type="PIRSR" id="PIRSR639383-1"/>
    </source>
</evidence>
<feature type="domain" description="HIT" evidence="10">
    <location>
        <begin position="282"/>
        <end position="390"/>
    </location>
</feature>
<feature type="active site" description="Tele-AMP-histidine intermediate" evidence="5">
    <location>
        <position position="377"/>
    </location>
</feature>
<feature type="site" description="Important for induction of apoptosis" evidence="7">
    <location>
        <position position="395"/>
    </location>
</feature>
<dbReference type="GO" id="GO:0000166">
    <property type="term" value="F:nucleotide binding"/>
    <property type="evidence" value="ECO:0007669"/>
    <property type="project" value="UniProtKB-KW"/>
</dbReference>
<dbReference type="PROSITE" id="PS51084">
    <property type="entry name" value="HIT_2"/>
    <property type="match status" value="1"/>
</dbReference>
<dbReference type="InterPro" id="IPR039383">
    <property type="entry name" value="FHIT"/>
</dbReference>
<reference evidence="12" key="1">
    <citation type="submission" date="2013-02" db="EMBL/GenBank/DDBJ databases">
        <authorList>
            <person name="Hughes D."/>
        </authorList>
    </citation>
    <scope>NUCLEOTIDE SEQUENCE</scope>
    <source>
        <strain>Durham</strain>
        <strain evidence="12">NC isolate 2 -- Noor lab</strain>
    </source>
</reference>
<organism evidence="11 12">
    <name type="scientific">Megaselia scalaris</name>
    <name type="common">Humpbacked fly</name>
    <name type="synonym">Phora scalaris</name>
    <dbReference type="NCBI Taxonomy" id="36166"/>
    <lineage>
        <taxon>Eukaryota</taxon>
        <taxon>Metazoa</taxon>
        <taxon>Ecdysozoa</taxon>
        <taxon>Arthropoda</taxon>
        <taxon>Hexapoda</taxon>
        <taxon>Insecta</taxon>
        <taxon>Pterygota</taxon>
        <taxon>Neoptera</taxon>
        <taxon>Endopterygota</taxon>
        <taxon>Diptera</taxon>
        <taxon>Brachycera</taxon>
        <taxon>Muscomorpha</taxon>
        <taxon>Platypezoidea</taxon>
        <taxon>Phoridae</taxon>
        <taxon>Megaseliini</taxon>
        <taxon>Megaselia</taxon>
    </lineage>
</organism>
<dbReference type="EnsemblMetazoa" id="MESCA000415-RA">
    <property type="protein sequence ID" value="MESCA000415-PA"/>
    <property type="gene ID" value="MESCA000415"/>
</dbReference>
<feature type="binding site" evidence="6">
    <location>
        <position position="364"/>
    </location>
    <ligand>
        <name>substrate</name>
    </ligand>
</feature>
<dbReference type="InterPro" id="IPR036265">
    <property type="entry name" value="HIT-like_sf"/>
</dbReference>
<dbReference type="FunFam" id="3.30.428.10:FF:000011">
    <property type="entry name" value="Fragile histidine triad"/>
    <property type="match status" value="1"/>
</dbReference>
<dbReference type="PANTHER" id="PTHR23088:SF27">
    <property type="entry name" value="DEAMINATED GLUTATHIONE AMIDASE"/>
    <property type="match status" value="1"/>
</dbReference>
<evidence type="ECO:0000256" key="1">
    <source>
        <dbReference type="ARBA" id="ARBA00012377"/>
    </source>
</evidence>
<dbReference type="GO" id="GO:0006139">
    <property type="term" value="P:nucleobase-containing compound metabolic process"/>
    <property type="evidence" value="ECO:0007669"/>
    <property type="project" value="TreeGrafter"/>
</dbReference>
<dbReference type="GO" id="GO:0047710">
    <property type="term" value="F:bis(5'-adenosyl)-triphosphatase activity"/>
    <property type="evidence" value="ECO:0007669"/>
    <property type="project" value="UniProtKB-EC"/>
</dbReference>
<reference evidence="11" key="2">
    <citation type="submission" date="2015-06" db="UniProtKB">
        <authorList>
            <consortium name="EnsemblMetazoa"/>
        </authorList>
    </citation>
    <scope>IDENTIFICATION</scope>
</reference>
<dbReference type="HOGENOM" id="CLU_030130_12_1_1"/>
<dbReference type="PROSITE" id="PS50263">
    <property type="entry name" value="CN_HYDROLASE"/>
    <property type="match status" value="1"/>
</dbReference>
<evidence type="ECO:0000259" key="10">
    <source>
        <dbReference type="PROSITE" id="PS51084"/>
    </source>
</evidence>
<evidence type="ECO:0000256" key="3">
    <source>
        <dbReference type="ARBA" id="ARBA00022801"/>
    </source>
</evidence>
<dbReference type="SUPFAM" id="SSF54197">
    <property type="entry name" value="HIT-like"/>
    <property type="match status" value="1"/>
</dbReference>
<dbReference type="EC" id="3.6.1.29" evidence="1"/>
<dbReference type="InterPro" id="IPR011146">
    <property type="entry name" value="HIT-like"/>
</dbReference>
<keyword evidence="12" id="KW-1185">Reference proteome</keyword>
<evidence type="ECO:0000256" key="2">
    <source>
        <dbReference type="ARBA" id="ARBA00022741"/>
    </source>
</evidence>
<dbReference type="GO" id="GO:0016811">
    <property type="term" value="F:hydrolase activity, acting on carbon-nitrogen (but not peptide) bonds, in linear amides"/>
    <property type="evidence" value="ECO:0007669"/>
    <property type="project" value="InterPro"/>
</dbReference>
<dbReference type="Pfam" id="PF01230">
    <property type="entry name" value="HIT"/>
    <property type="match status" value="1"/>
</dbReference>
<dbReference type="CDD" id="cd01275">
    <property type="entry name" value="FHIT"/>
    <property type="match status" value="1"/>
</dbReference>
<feature type="short sequence motif" description="Histidine triad motif" evidence="8">
    <location>
        <begin position="375"/>
        <end position="379"/>
    </location>
</feature>
<dbReference type="InterPro" id="IPR036526">
    <property type="entry name" value="C-N_Hydrolase_sf"/>
</dbReference>
<dbReference type="InterPro" id="IPR003010">
    <property type="entry name" value="C-N_Hydrolase"/>
</dbReference>
<dbReference type="EMBL" id="CAQQ02070177">
    <property type="status" value="NOT_ANNOTATED_CDS"/>
    <property type="molecule type" value="Genomic_DNA"/>
</dbReference>
<comment type="catalytic activity">
    <reaction evidence="4">
        <text>P(1),P(3)-bis(5'-adenosyl) triphosphate + H2O = AMP + ADP + 2 H(+)</text>
        <dbReference type="Rhea" id="RHEA:13893"/>
        <dbReference type="ChEBI" id="CHEBI:15377"/>
        <dbReference type="ChEBI" id="CHEBI:15378"/>
        <dbReference type="ChEBI" id="CHEBI:58529"/>
        <dbReference type="ChEBI" id="CHEBI:456215"/>
        <dbReference type="ChEBI" id="CHEBI:456216"/>
        <dbReference type="EC" id="3.6.1.29"/>
    </reaction>
</comment>
<evidence type="ECO:0000259" key="9">
    <source>
        <dbReference type="PROSITE" id="PS50263"/>
    </source>
</evidence>
<name>T1GAZ6_MEGSC</name>
<feature type="binding site" evidence="6">
    <location>
        <position position="308"/>
    </location>
    <ligand>
        <name>substrate</name>
    </ligand>
</feature>
<proteinExistence type="predicted"/>
<evidence type="ECO:0000256" key="7">
    <source>
        <dbReference type="PIRSR" id="PIRSR639383-3"/>
    </source>
</evidence>
<evidence type="ECO:0000313" key="12">
    <source>
        <dbReference type="Proteomes" id="UP000015102"/>
    </source>
</evidence>
<dbReference type="SUPFAM" id="SSF56317">
    <property type="entry name" value="Carbon-nitrogen hydrolase"/>
    <property type="match status" value="1"/>
</dbReference>
<dbReference type="Pfam" id="PF00795">
    <property type="entry name" value="CN_hydrolase"/>
    <property type="match status" value="1"/>
</dbReference>
<dbReference type="CDD" id="cd07572">
    <property type="entry name" value="nit"/>
    <property type="match status" value="1"/>
</dbReference>
<dbReference type="Gene3D" id="3.60.110.10">
    <property type="entry name" value="Carbon-nitrogen hydrolase"/>
    <property type="match status" value="1"/>
</dbReference>
<feature type="binding site" evidence="6">
    <location>
        <position position="379"/>
    </location>
    <ligand>
        <name>substrate</name>
    </ligand>
</feature>
<dbReference type="PANTHER" id="PTHR23088">
    <property type="entry name" value="NITRILASE-RELATED"/>
    <property type="match status" value="1"/>
</dbReference>